<accession>A0A3Q9C260</accession>
<dbReference type="EMBL" id="CP034463">
    <property type="protein sequence ID" value="AZP19097.1"/>
    <property type="molecule type" value="Genomic_DNA"/>
</dbReference>
<organism evidence="2 3">
    <name type="scientific">Streptomyces aquilus</name>
    <dbReference type="NCBI Taxonomy" id="2548456"/>
    <lineage>
        <taxon>Bacteria</taxon>
        <taxon>Bacillati</taxon>
        <taxon>Actinomycetota</taxon>
        <taxon>Actinomycetes</taxon>
        <taxon>Kitasatosporales</taxon>
        <taxon>Streptomycetaceae</taxon>
        <taxon>Streptomyces</taxon>
    </lineage>
</organism>
<evidence type="ECO:0000313" key="3">
    <source>
        <dbReference type="Proteomes" id="UP000280197"/>
    </source>
</evidence>
<name>A0A3Q9C260_9ACTN</name>
<feature type="transmembrane region" description="Helical" evidence="1">
    <location>
        <begin position="51"/>
        <end position="74"/>
    </location>
</feature>
<sequence length="88" mass="9203">MYEPRTRQFLLVMTTAAFLLTFVGAGLKITLEAYFVPMGETTEGTGAFLDGAATFLAVTTAAAYALVVCVLVAARRVPAADAPSDLPS</sequence>
<keyword evidence="1" id="KW-0472">Membrane</keyword>
<keyword evidence="1" id="KW-1133">Transmembrane helix</keyword>
<evidence type="ECO:0000256" key="1">
    <source>
        <dbReference type="SAM" id="Phobius"/>
    </source>
</evidence>
<keyword evidence="1" id="KW-0812">Transmembrane</keyword>
<feature type="transmembrane region" description="Helical" evidence="1">
    <location>
        <begin position="9"/>
        <end position="31"/>
    </location>
</feature>
<reference evidence="2 3" key="1">
    <citation type="submission" date="2018-12" db="EMBL/GenBank/DDBJ databases">
        <authorList>
            <person name="Li K."/>
        </authorList>
    </citation>
    <scope>NUCLEOTIDE SEQUENCE [LARGE SCALE GENOMIC DNA]</scope>
    <source>
        <strain evidence="3">CR22</strain>
    </source>
</reference>
<dbReference type="RefSeq" id="WP_126273176.1">
    <property type="nucleotide sequence ID" value="NZ_CP034463.1"/>
</dbReference>
<dbReference type="Proteomes" id="UP000280197">
    <property type="component" value="Chromosome"/>
</dbReference>
<keyword evidence="3" id="KW-1185">Reference proteome</keyword>
<evidence type="ECO:0000313" key="2">
    <source>
        <dbReference type="EMBL" id="AZP19097.1"/>
    </source>
</evidence>
<protein>
    <submittedName>
        <fullName evidence="2">Uncharacterized protein</fullName>
    </submittedName>
</protein>
<proteinExistence type="predicted"/>
<dbReference type="AlphaFoldDB" id="A0A3Q9C260"/>
<dbReference type="KEGG" id="saqu:EJC51_25320"/>
<gene>
    <name evidence="2" type="ORF">EJC51_25320</name>
</gene>